<dbReference type="Proteomes" id="UP000824205">
    <property type="component" value="Unassembled WGS sequence"/>
</dbReference>
<feature type="transmembrane region" description="Helical" evidence="1">
    <location>
        <begin position="132"/>
        <end position="158"/>
    </location>
</feature>
<feature type="transmembrane region" description="Helical" evidence="1">
    <location>
        <begin position="36"/>
        <end position="54"/>
    </location>
</feature>
<protein>
    <submittedName>
        <fullName evidence="2">Gx transporter family protein</fullName>
    </submittedName>
</protein>
<reference evidence="2" key="2">
    <citation type="submission" date="2021-04" db="EMBL/GenBank/DDBJ databases">
        <authorList>
            <person name="Gilroy R."/>
        </authorList>
    </citation>
    <scope>NUCLEOTIDE SEQUENCE</scope>
    <source>
        <strain evidence="2">421</strain>
    </source>
</reference>
<evidence type="ECO:0000313" key="2">
    <source>
        <dbReference type="EMBL" id="HIW85703.1"/>
    </source>
</evidence>
<dbReference type="InterPro" id="IPR014535">
    <property type="entry name" value="Hpre_diP_synt_I"/>
</dbReference>
<gene>
    <name evidence="2" type="ORF">IAA48_04330</name>
</gene>
<organism evidence="2 3">
    <name type="scientific">Candidatus Eubacterium faecipullorum</name>
    <dbReference type="NCBI Taxonomy" id="2838571"/>
    <lineage>
        <taxon>Bacteria</taxon>
        <taxon>Bacillati</taxon>
        <taxon>Bacillota</taxon>
        <taxon>Clostridia</taxon>
        <taxon>Eubacteriales</taxon>
        <taxon>Eubacteriaceae</taxon>
        <taxon>Eubacterium</taxon>
    </lineage>
</organism>
<dbReference type="Gene3D" id="1.10.1760.20">
    <property type="match status" value="1"/>
</dbReference>
<evidence type="ECO:0000313" key="3">
    <source>
        <dbReference type="Proteomes" id="UP000824205"/>
    </source>
</evidence>
<proteinExistence type="predicted"/>
<dbReference type="AlphaFoldDB" id="A0A9D1REP3"/>
<name>A0A9D1REP3_9FIRM</name>
<keyword evidence="1" id="KW-1133">Transmembrane helix</keyword>
<reference evidence="2" key="1">
    <citation type="journal article" date="2021" name="PeerJ">
        <title>Extensive microbial diversity within the chicken gut microbiome revealed by metagenomics and culture.</title>
        <authorList>
            <person name="Gilroy R."/>
            <person name="Ravi A."/>
            <person name="Getino M."/>
            <person name="Pursley I."/>
            <person name="Horton D.L."/>
            <person name="Alikhan N.F."/>
            <person name="Baker D."/>
            <person name="Gharbi K."/>
            <person name="Hall N."/>
            <person name="Watson M."/>
            <person name="Adriaenssens E.M."/>
            <person name="Foster-Nyarko E."/>
            <person name="Jarju S."/>
            <person name="Secka A."/>
            <person name="Antonio M."/>
            <person name="Oren A."/>
            <person name="Chaudhuri R.R."/>
            <person name="La Ragione R."/>
            <person name="Hildebrand F."/>
            <person name="Pallen M.J."/>
        </authorList>
    </citation>
    <scope>NUCLEOTIDE SEQUENCE</scope>
    <source>
        <strain evidence="2">421</strain>
    </source>
</reference>
<keyword evidence="1" id="KW-0472">Membrane</keyword>
<accession>A0A9D1REP3</accession>
<sequence>MKNISKKTAFFALFVALAFVFSYLESLIPFNFGIPGIKLGLANLVIVTALYTVGEKQAFAVSVIRILLAGLTFGGVFSLVYSLAGGILSYCAMLLAKRCKALSVTGVSLIGGATHNIGQIAAAAVVMETYRIVYYLPVLLLTGAVTGAVIGIVSTLIINRLKQVIK</sequence>
<evidence type="ECO:0000256" key="1">
    <source>
        <dbReference type="SAM" id="Phobius"/>
    </source>
</evidence>
<feature type="transmembrane region" description="Helical" evidence="1">
    <location>
        <begin position="66"/>
        <end position="88"/>
    </location>
</feature>
<keyword evidence="1" id="KW-0812">Transmembrane</keyword>
<dbReference type="InterPro" id="IPR010898">
    <property type="entry name" value="Hpre_diP_synth_I"/>
</dbReference>
<comment type="caution">
    <text evidence="2">The sequence shown here is derived from an EMBL/GenBank/DDBJ whole genome shotgun (WGS) entry which is preliminary data.</text>
</comment>
<dbReference type="EMBL" id="DXGE01000018">
    <property type="protein sequence ID" value="HIW85703.1"/>
    <property type="molecule type" value="Genomic_DNA"/>
</dbReference>
<dbReference type="Pfam" id="PF07456">
    <property type="entry name" value="Hpre_diP_synt_I"/>
    <property type="match status" value="1"/>
</dbReference>
<dbReference type="PIRSF" id="PIRSF027391">
    <property type="entry name" value="Hpre_diP_synt_I"/>
    <property type="match status" value="1"/>
</dbReference>